<dbReference type="GO" id="GO:0006606">
    <property type="term" value="P:protein import into nucleus"/>
    <property type="evidence" value="ECO:0007669"/>
    <property type="project" value="InterPro"/>
</dbReference>
<dbReference type="PANTHER" id="PTHR10527">
    <property type="entry name" value="IMPORTIN BETA"/>
    <property type="match status" value="1"/>
</dbReference>
<keyword evidence="14" id="KW-1133">Transmembrane helix</keyword>
<feature type="repeat" description="ANK" evidence="12">
    <location>
        <begin position="2084"/>
        <end position="2116"/>
    </location>
</feature>
<keyword evidence="5" id="KW-0677">Repeat</keyword>
<organism evidence="17 18">
    <name type="scientific">Pinctada imbricata</name>
    <name type="common">Atlantic pearl-oyster</name>
    <name type="synonym">Pinctada martensii</name>
    <dbReference type="NCBI Taxonomy" id="66713"/>
    <lineage>
        <taxon>Eukaryota</taxon>
        <taxon>Metazoa</taxon>
        <taxon>Spiralia</taxon>
        <taxon>Lophotrochozoa</taxon>
        <taxon>Mollusca</taxon>
        <taxon>Bivalvia</taxon>
        <taxon>Autobranchia</taxon>
        <taxon>Pteriomorphia</taxon>
        <taxon>Pterioida</taxon>
        <taxon>Pterioidea</taxon>
        <taxon>Pteriidae</taxon>
        <taxon>Pinctada</taxon>
    </lineage>
</organism>
<dbReference type="PROSITE" id="PS50156">
    <property type="entry name" value="SSD"/>
    <property type="match status" value="1"/>
</dbReference>
<evidence type="ECO:0000256" key="13">
    <source>
        <dbReference type="SAM" id="MobiDB-lite"/>
    </source>
</evidence>
<evidence type="ECO:0000256" key="8">
    <source>
        <dbReference type="ARBA" id="ARBA00038423"/>
    </source>
</evidence>
<dbReference type="Gene3D" id="1.25.40.20">
    <property type="entry name" value="Ankyrin repeat-containing domain"/>
    <property type="match status" value="4"/>
</dbReference>
<evidence type="ECO:0000256" key="2">
    <source>
        <dbReference type="ARBA" id="ARBA00004496"/>
    </source>
</evidence>
<dbReference type="GO" id="GO:0005737">
    <property type="term" value="C:cytoplasm"/>
    <property type="evidence" value="ECO:0007669"/>
    <property type="project" value="UniProtKB-SubCell"/>
</dbReference>
<proteinExistence type="inferred from homology"/>
<feature type="transmembrane region" description="Helical" evidence="14">
    <location>
        <begin position="2343"/>
        <end position="2366"/>
    </location>
</feature>
<dbReference type="FunFam" id="1.25.10.10:FF:000028">
    <property type="entry name" value="Transportin-1 isoform 1"/>
    <property type="match status" value="1"/>
</dbReference>
<feature type="transmembrane region" description="Helical" evidence="14">
    <location>
        <begin position="1476"/>
        <end position="1495"/>
    </location>
</feature>
<evidence type="ECO:0000259" key="15">
    <source>
        <dbReference type="PROSITE" id="PS50156"/>
    </source>
</evidence>
<feature type="domain" description="SSD" evidence="15">
    <location>
        <begin position="1054"/>
        <end position="1214"/>
    </location>
</feature>
<sequence>MAWQPDPTGLQQILQLLKESQSPDTATQRNVQKKLEELNKYPDFNNYLIYVLTKLTTEDDPTRSLSGLILKNNVRAHFEKFPSEVTSFIKQECLNNIGDPSPLIRATIGILITTIVSKGELRQWTELLPSLCTSLDSDDYNVCEGAFGALQKICEDTAEDLDNDSNRPLNILIPKFLQFFKHNSPKIRSHAIACVNQFIISRTQALMLHIDSFIENLFFLATDDDLEVRKNVCRALVLLVEVRMDRLIPHINSIIEYMMQRTQDDDDTVALEACEFWLSLAEQPICKEVMSSHIERLVPVLVKGMKYSEIDIILLKGDVEEDDMVPDRESDIKPRFHKSRSHTQKHQEGDEDGEGSDDGYDDDDNLSDWNLRKCSAAALDVLANVFREDILPTLLPILKETLFHADWEIKESGILVLGAIAEGCMNGMIPHLPELIPYLIGCLSDKKALVRSITCWTLSRYAHWVVTQPHDQYLKPLMTELLKRVLDGNKRVQEAACSAFATLEEEACTELVPYLGFILETLVFAFSKYQHKNLLILYDAIGTLADSVGHHLNKPEYVNMLMPPLIQKWNVLKDEDKDLFPLLECLSSVATALQSGFLPYCEPVYRRCVSLVEQTLNQNYANMNQPEQFDPPDKDFMIVALDLLSGLAEGLEQHIETLVANSNVLKLLFQCMQDPMPEVRQSSFALLGDLTKACFQHVKPCIADFMPILGANLNPEFISVCNNATWAIGEISIKMDMQPYINMVLTPLIEIINRPNTPKTLLENTAHILCTSLRNIRDNEEKDSAFRGVCHMININPGGVVQDFIFLCDAIASWSNPKQDLKEMFFKILHGFKNQVGEENWTKFSDQFPVPLRDRLAAQYNVHWGIGKVLPGSSLLLRHSGSTYGVGIAYGEGQLSGGLCHSSRPCESRTALYGRHLVMTVTAAPISYIAGPFCRVQSVLELWYYNESVINRLTTNDILVTLNAATKSPMFHNNFDPTTILGKIRRDKTGFITGAEAATMLFLMWDSPEHRAEAMEWESRMIETAKQGESYIRNIYIYATRSFDDEGYGAVNNDINLLSAGFCIVFAFVLLTLGKFNILEHKCLLSLAGLLSVGLSIGFAYGLAIACGVIYGPVHALMPFLLLGIGVDDMFVIVEAWKNLHEKEQNLPLSERVALALKRAGVSVTVTSITDIAAFAIGASTVIPGLSGFCIYAALGILALYVLQSTFFVACLTLDQRRIEAKRNACCCWIVHKDFRPNECSQKNILAIFFEKYYGPALMKLPIKIIVMVITVALTGINIYGFYNLRQDFDLTMYIPSNSYAHQFSVARKEYYPNTGVDVNLYCGDINFSESKEILESMIAQVSRNSYVENGTVISWFGAYVNWLQWTNNSEVIAANLGPERYPRNEYMFNKLAKVFIEQTSVGRAFRRFIKFRFYNIEGFYIPLRHTYQPDSKAEVRAMDSLRDVIDNSGLLKDLCFPYCSQYLTYETNRVLQQELYRNLALAAACVFLVTLLLIANFRTSIIVFTCIICTVVDVAGTLYFWDVTIDTASSILLTLCVGLAVDYSAHVGHTFMTVAGTKQERPVKTLKAIGPAVFNGGFSTFLAFVLLARSNSYGFSLFFRVFFTVVLFGLFHGLAYLPVILSWVGPEPYESSRKHDNKNERSSTSDGKYLNGTSSCKYELEVPKESPKQFAAKGDLTKVKACFDEEASRLEILDPKGLRPIHHATLHDHLPVVEFILANGGDINIQTNKGDTALHIATQKENLDILVYLVKLGAKTAISNEDKCAPVHLAVSEGKIIALEVNIVLSVQKLLEIDRDSANLPTDTGATPLHICALKDKDECAQKLFQYGARPSIRDNNGFFPIHIAATSASAKTLDVLIRHLETLGNTRDEIFSLTDKYNNSPLHSAVCGGNVEAVRVCLNAGAACDAQQEDKSTPLHFACAQGSLDMVKLMKLIQPDNFLQAACSNDILKMTPLHRAAMFNHTDVMDFLLNEGVDIDCQDSQQRTPLLLAAEKGGWRSVHLLLERGADIYLKDGSNRNFLHLASKFGCRLNNFGVEFSKFKGLLNEKDDLGCTALHYASREGHVSAIDDLVKLGAKVNPKDNSKQSPLHFAASHGGLNTSKRLLDTSVGANIINDIDENGLSALHLAALNGHIKIINLLMERGANITRDFNDNSPLHMAVVHGYTKSMRLLLSVHPNLMNAKNKNGDTALHIAGHVGQLAAVEILMTMGAKFEFNNEEKTFLDIIIECKYKEIAFAVVRHERWHEVLLSCSPAYGSPMTRFIEHIPEACMVRSLNSLSTIPNKIEYNFEYLQLPDWFIKKKKKEGEGIKPIYALNKMVKHGRVDCISHPVCKEYLNMKWNAYGAWLHSFNCLQYAVYLILLTVLVTTTSKQVNNHPVVTGYSNSTHHTTTASVSRIPVVTETGSGTGYTVTLWFMMVLSTVNVLKELVQLVQQKFKYFTSVDNILEMILYITTWMFVTPLLTGSTIQHFQREAGGIAIFLAWLNFFLFLKRFEFFGIYVVMFLEILGTLVKAICVFSILFIAFGLAFYILLRDEVTNKSHSTPMKSIVRVVTMLLELEYISTFSEPYTDNDPTTLVYGDLSFVFLLVYIILMPILLANLLKGGDLQQDPVAASTVKHQNTRCKNTKDEYSTRRKRDTLHVNIKHKRLHINRRDQWVTGADFGRPSVTQVVAEWVGYDATGPTF</sequence>
<feature type="region of interest" description="Disordered" evidence="13">
    <location>
        <begin position="324"/>
        <end position="362"/>
    </location>
</feature>
<feature type="transmembrane region" description="Helical" evidence="14">
    <location>
        <begin position="1085"/>
        <end position="1111"/>
    </location>
</feature>
<evidence type="ECO:0000256" key="4">
    <source>
        <dbReference type="ARBA" id="ARBA00022490"/>
    </source>
</evidence>
<evidence type="ECO:0000256" key="3">
    <source>
        <dbReference type="ARBA" id="ARBA00022448"/>
    </source>
</evidence>
<evidence type="ECO:0000256" key="10">
    <source>
        <dbReference type="ARBA" id="ARBA00076938"/>
    </source>
</evidence>
<keyword evidence="14" id="KW-0812">Transmembrane</keyword>
<feature type="repeat" description="ANK" evidence="12">
    <location>
        <begin position="1950"/>
        <end position="1982"/>
    </location>
</feature>
<evidence type="ECO:0000256" key="9">
    <source>
        <dbReference type="ARBA" id="ARBA00067327"/>
    </source>
</evidence>
<feature type="transmembrane region" description="Helical" evidence="14">
    <location>
        <begin position="2445"/>
        <end position="2462"/>
    </location>
</feature>
<feature type="transmembrane region" description="Helical" evidence="14">
    <location>
        <begin position="1191"/>
        <end position="1214"/>
    </location>
</feature>
<evidence type="ECO:0000256" key="11">
    <source>
        <dbReference type="ARBA" id="ARBA00080641"/>
    </source>
</evidence>
<feature type="repeat" description="ANK" evidence="12">
    <location>
        <begin position="1697"/>
        <end position="1729"/>
    </location>
</feature>
<dbReference type="SMART" id="SM00248">
    <property type="entry name" value="ANK"/>
    <property type="match status" value="13"/>
</dbReference>
<feature type="transmembrane region" description="Helical" evidence="14">
    <location>
        <begin position="1502"/>
        <end position="1522"/>
    </location>
</feature>
<feature type="transmembrane region" description="Helical" evidence="14">
    <location>
        <begin position="1567"/>
        <end position="1588"/>
    </location>
</feature>
<feature type="compositionally biased region" description="Basic and acidic residues" evidence="13">
    <location>
        <begin position="325"/>
        <end position="334"/>
    </location>
</feature>
<feature type="region of interest" description="Disordered" evidence="13">
    <location>
        <begin position="1631"/>
        <end position="1651"/>
    </location>
</feature>
<feature type="compositionally biased region" description="Basic residues" evidence="13">
    <location>
        <begin position="335"/>
        <end position="344"/>
    </location>
</feature>
<dbReference type="PROSITE" id="PS50088">
    <property type="entry name" value="ANK_REPEAT"/>
    <property type="match status" value="11"/>
</dbReference>
<feature type="repeat" description="ANK" evidence="12">
    <location>
        <begin position="1879"/>
        <end position="1911"/>
    </location>
</feature>
<dbReference type="GO" id="GO:0031981">
    <property type="term" value="C:nuclear lumen"/>
    <property type="evidence" value="ECO:0007669"/>
    <property type="project" value="UniProtKB-ARBA"/>
</dbReference>
<evidence type="ECO:0000256" key="6">
    <source>
        <dbReference type="ARBA" id="ARBA00022927"/>
    </source>
</evidence>
<feature type="transmembrane region" description="Helical" evidence="14">
    <location>
        <begin position="1261"/>
        <end position="1283"/>
    </location>
</feature>
<accession>A0AA88XX05</accession>
<name>A0AA88XX05_PINIB</name>
<keyword evidence="7" id="KW-0539">Nucleus</keyword>
<keyword evidence="12" id="KW-0040">ANK repeat</keyword>
<feature type="repeat" description="ANK" evidence="12">
    <location>
        <begin position="2120"/>
        <end position="2152"/>
    </location>
</feature>
<feature type="transmembrane region" description="Helical" evidence="14">
    <location>
        <begin position="1528"/>
        <end position="1546"/>
    </location>
</feature>
<dbReference type="GO" id="GO:0031267">
    <property type="term" value="F:small GTPase binding"/>
    <property type="evidence" value="ECO:0007669"/>
    <property type="project" value="InterPro"/>
</dbReference>
<keyword evidence="3" id="KW-0813">Transport</keyword>
<reference evidence="17" key="1">
    <citation type="submission" date="2019-08" db="EMBL/GenBank/DDBJ databases">
        <title>The improved chromosome-level genome for the pearl oyster Pinctada fucata martensii using PacBio sequencing and Hi-C.</title>
        <authorList>
            <person name="Zheng Z."/>
        </authorList>
    </citation>
    <scope>NUCLEOTIDE SEQUENCE</scope>
    <source>
        <strain evidence="17">ZZ-2019</strain>
        <tissue evidence="17">Adductor muscle</tissue>
    </source>
</reference>
<dbReference type="Pfam" id="PF03810">
    <property type="entry name" value="IBN_N"/>
    <property type="match status" value="1"/>
</dbReference>
<dbReference type="PROSITE" id="PS50297">
    <property type="entry name" value="ANK_REP_REGION"/>
    <property type="match status" value="10"/>
</dbReference>
<evidence type="ECO:0000256" key="5">
    <source>
        <dbReference type="ARBA" id="ARBA00022737"/>
    </source>
</evidence>
<dbReference type="InterPro" id="IPR053958">
    <property type="entry name" value="HMGCR/SNAP/NPC1-like_SSD"/>
</dbReference>
<feature type="domain" description="Importin N-terminal" evidence="16">
    <location>
        <begin position="31"/>
        <end position="99"/>
    </location>
</feature>
<dbReference type="Gene3D" id="1.20.1640.10">
    <property type="entry name" value="Multidrug efflux transporter AcrB transmembrane domain"/>
    <property type="match status" value="2"/>
</dbReference>
<dbReference type="InterPro" id="IPR040122">
    <property type="entry name" value="Importin_beta"/>
</dbReference>
<feature type="transmembrane region" description="Helical" evidence="14">
    <location>
        <begin position="1117"/>
        <end position="1137"/>
    </location>
</feature>
<dbReference type="InterPro" id="IPR016024">
    <property type="entry name" value="ARM-type_fold"/>
</dbReference>
<dbReference type="Gene3D" id="1.25.10.10">
    <property type="entry name" value="Leucine-rich Repeat Variant"/>
    <property type="match status" value="1"/>
</dbReference>
<comment type="subcellular location">
    <subcellularLocation>
        <location evidence="2">Cytoplasm</location>
    </subcellularLocation>
    <subcellularLocation>
        <location evidence="1">Nucleus</location>
    </subcellularLocation>
</comment>
<feature type="repeat" description="ANK" evidence="12">
    <location>
        <begin position="2152"/>
        <end position="2184"/>
    </location>
</feature>
<evidence type="ECO:0000256" key="7">
    <source>
        <dbReference type="ARBA" id="ARBA00023242"/>
    </source>
</evidence>
<dbReference type="PROSITE" id="PS50166">
    <property type="entry name" value="IMPORTIN_B_NT"/>
    <property type="match status" value="1"/>
</dbReference>
<feature type="transmembrane region" description="Helical" evidence="14">
    <location>
        <begin position="1055"/>
        <end position="1073"/>
    </location>
</feature>
<dbReference type="Pfam" id="PF12796">
    <property type="entry name" value="Ank_2"/>
    <property type="match status" value="4"/>
</dbReference>
<feature type="transmembrane region" description="Helical" evidence="14">
    <location>
        <begin position="1600"/>
        <end position="1625"/>
    </location>
</feature>
<comment type="similarity">
    <text evidence="8">Belongs to the importin beta family. Importin beta-2 subfamily.</text>
</comment>
<dbReference type="SUPFAM" id="SSF82866">
    <property type="entry name" value="Multidrug efflux transporter AcrB transmembrane domain"/>
    <property type="match status" value="2"/>
</dbReference>
<dbReference type="InterPro" id="IPR036770">
    <property type="entry name" value="Ankyrin_rpt-contain_sf"/>
</dbReference>
<feature type="repeat" description="ANK" evidence="12">
    <location>
        <begin position="2186"/>
        <end position="2218"/>
    </location>
</feature>
<dbReference type="Pfam" id="PF23271">
    <property type="entry name" value="HEAT_GCN1"/>
    <property type="match status" value="1"/>
</dbReference>
<protein>
    <recommendedName>
        <fullName evidence="9">Transportin-1</fullName>
    </recommendedName>
    <alternativeName>
        <fullName evidence="10">Importin beta-2</fullName>
    </alternativeName>
    <alternativeName>
        <fullName evidence="11">Karyopherin beta-2</fullName>
    </alternativeName>
</protein>
<dbReference type="SMART" id="SM00913">
    <property type="entry name" value="IBN_N"/>
    <property type="match status" value="1"/>
</dbReference>
<dbReference type="InterPro" id="IPR011989">
    <property type="entry name" value="ARM-like"/>
</dbReference>
<dbReference type="EMBL" id="VSWD01000010">
    <property type="protein sequence ID" value="KAK3089511.1"/>
    <property type="molecule type" value="Genomic_DNA"/>
</dbReference>
<gene>
    <name evidence="17" type="ORF">FSP39_004192</name>
</gene>
<feature type="compositionally biased region" description="Basic and acidic residues" evidence="13">
    <location>
        <begin position="1631"/>
        <end position="1644"/>
    </location>
</feature>
<feature type="repeat" description="ANK" evidence="12">
    <location>
        <begin position="2051"/>
        <end position="2083"/>
    </location>
</feature>
<evidence type="ECO:0000259" key="16">
    <source>
        <dbReference type="PROSITE" id="PS50166"/>
    </source>
</evidence>
<keyword evidence="14" id="KW-0472">Membrane</keyword>
<dbReference type="Pfam" id="PF12349">
    <property type="entry name" value="Sterol-sensing"/>
    <property type="match status" value="1"/>
</dbReference>
<evidence type="ECO:0000313" key="17">
    <source>
        <dbReference type="EMBL" id="KAK3089511.1"/>
    </source>
</evidence>
<feature type="compositionally biased region" description="Acidic residues" evidence="13">
    <location>
        <begin position="349"/>
        <end position="362"/>
    </location>
</feature>
<dbReference type="SUPFAM" id="SSF48403">
    <property type="entry name" value="Ankyrin repeat"/>
    <property type="match status" value="2"/>
</dbReference>
<feature type="repeat" description="ANK" evidence="12">
    <location>
        <begin position="1730"/>
        <end position="1762"/>
    </location>
</feature>
<feature type="repeat" description="ANK" evidence="12">
    <location>
        <begin position="1983"/>
        <end position="2015"/>
    </location>
</feature>
<keyword evidence="6" id="KW-0653">Protein transport</keyword>
<evidence type="ECO:0000256" key="12">
    <source>
        <dbReference type="PROSITE-ProRule" id="PRU00023"/>
    </source>
</evidence>
<evidence type="ECO:0000313" key="18">
    <source>
        <dbReference type="Proteomes" id="UP001186944"/>
    </source>
</evidence>
<feature type="repeat" description="ANK" evidence="12">
    <location>
        <begin position="1805"/>
        <end position="1837"/>
    </location>
</feature>
<dbReference type="Pfam" id="PF00023">
    <property type="entry name" value="Ank"/>
    <property type="match status" value="2"/>
</dbReference>
<evidence type="ECO:0000256" key="1">
    <source>
        <dbReference type="ARBA" id="ARBA00004123"/>
    </source>
</evidence>
<dbReference type="SUPFAM" id="SSF48371">
    <property type="entry name" value="ARM repeat"/>
    <property type="match status" value="1"/>
</dbReference>
<dbReference type="InterPro" id="IPR000731">
    <property type="entry name" value="SSD"/>
</dbReference>
<dbReference type="Pfam" id="PF13513">
    <property type="entry name" value="HEAT_EZ"/>
    <property type="match status" value="1"/>
</dbReference>
<evidence type="ECO:0000256" key="14">
    <source>
        <dbReference type="SAM" id="Phobius"/>
    </source>
</evidence>
<dbReference type="Proteomes" id="UP001186944">
    <property type="component" value="Unassembled WGS sequence"/>
</dbReference>
<keyword evidence="4" id="KW-0963">Cytoplasm</keyword>
<dbReference type="InterPro" id="IPR057546">
    <property type="entry name" value="HEAT_GCN1"/>
</dbReference>
<dbReference type="InterPro" id="IPR002110">
    <property type="entry name" value="Ankyrin_rpt"/>
</dbReference>
<dbReference type="InterPro" id="IPR001494">
    <property type="entry name" value="Importin-beta_N"/>
</dbReference>
<feature type="transmembrane region" description="Helical" evidence="14">
    <location>
        <begin position="2510"/>
        <end position="2532"/>
    </location>
</feature>
<keyword evidence="18" id="KW-1185">Reference proteome</keyword>
<comment type="caution">
    <text evidence="17">The sequence shown here is derived from an EMBL/GenBank/DDBJ whole genome shotgun (WGS) entry which is preliminary data.</text>
</comment>
<feature type="transmembrane region" description="Helical" evidence="14">
    <location>
        <begin position="2581"/>
        <end position="2601"/>
    </location>
</feature>